<feature type="compositionally biased region" description="Low complexity" evidence="1">
    <location>
        <begin position="180"/>
        <end position="217"/>
    </location>
</feature>
<dbReference type="EMBL" id="BC015165">
    <property type="protein sequence ID" value="AAH15165.1"/>
    <property type="molecule type" value="mRNA"/>
</dbReference>
<feature type="region of interest" description="Disordered" evidence="1">
    <location>
        <begin position="22"/>
        <end position="48"/>
    </location>
</feature>
<proteinExistence type="evidence at protein level"/>
<keyword evidence="2" id="KW-0732">Signal</keyword>
<name>Q96BU6_HUMAN</name>
<organism evidence="3">
    <name type="scientific">Homo sapiens</name>
    <name type="common">Human</name>
    <dbReference type="NCBI Taxonomy" id="9606"/>
    <lineage>
        <taxon>Eukaryota</taxon>
        <taxon>Metazoa</taxon>
        <taxon>Chordata</taxon>
        <taxon>Craniata</taxon>
        <taxon>Vertebrata</taxon>
        <taxon>Euteleostomi</taxon>
        <taxon>Mammalia</taxon>
        <taxon>Eutheria</taxon>
        <taxon>Euarchontoglires</taxon>
        <taxon>Primates</taxon>
        <taxon>Haplorrhini</taxon>
        <taxon>Catarrhini</taxon>
        <taxon>Hominidae</taxon>
        <taxon>Homo</taxon>
    </lineage>
</organism>
<gene>
    <name evidence="3" type="primary">EXOC7</name>
</gene>
<dbReference type="AlphaFoldDB" id="Q96BU6"/>
<sequence>MRPWVAVLSLFPSRGWAGAALGPKVAPGQQPSQQHSLYGAEEEQQQQDGEVVNWGRQGTGRCSGASPCVSGAQRAEHQWVTGEKQGRLGKGAGLTEQWVAGGGAGQGLHQGGVEDEVTQQQCHLVAYALNGPEGQQPPAHVSQQQCLCRHQESDDGLERRVLQPQLEGEKSGPSRRGGRRWASGAWGLASGRASSLPPASSSPLSASSRLDSPSPGSRAPAAGVGLGSSDHKLRIPS</sequence>
<evidence type="ECO:0000256" key="2">
    <source>
        <dbReference type="SAM" id="SignalP"/>
    </source>
</evidence>
<protein>
    <submittedName>
        <fullName evidence="3">EXOC7 protein</fullName>
    </submittedName>
</protein>
<evidence type="ECO:0000313" key="3">
    <source>
        <dbReference type="EMBL" id="AAH15165.1"/>
    </source>
</evidence>
<feature type="signal peptide" evidence="2">
    <location>
        <begin position="1"/>
        <end position="17"/>
    </location>
</feature>
<feature type="compositionally biased region" description="Basic and acidic residues" evidence="1">
    <location>
        <begin position="162"/>
        <end position="172"/>
    </location>
</feature>
<feature type="chain" id="PRO_5004321540" evidence="2">
    <location>
        <begin position="18"/>
        <end position="237"/>
    </location>
</feature>
<evidence type="ECO:0000256" key="1">
    <source>
        <dbReference type="SAM" id="MobiDB-lite"/>
    </source>
</evidence>
<accession>Q96BU6</accession>
<feature type="region of interest" description="Disordered" evidence="1">
    <location>
        <begin position="162"/>
        <end position="237"/>
    </location>
</feature>
<dbReference type="ChiTaRS" id="EXOC7">
    <property type="organism name" value="human"/>
</dbReference>
<comment type="interaction">
    <interactant intactId="EBI-10282504">
        <id>Q96BU6</id>
    </interactant>
    <interactant intactId="EBI-3650647">
        <id>Q9BUZ4</id>
        <label>TRAF4</label>
    </interactant>
    <organismsDiffer>false</organismsDiffer>
    <experiments>3</experiments>
</comment>
<dbReference type="OrthoDB" id="1922221at2759"/>
<reference evidence="3" key="1">
    <citation type="journal article" date="2004" name="Genome Res.">
        <title>The status, quality, and expansion of the NIH full-length cDNA project: the Mammalian Gene Collection (MGC).</title>
        <authorList>
            <consortium name="The MGC Project Team"/>
            <person name="Gerhard D.S."/>
            <person name="Wagner L."/>
            <person name="Feingold E.A."/>
            <person name="Shenmen C.M."/>
            <person name="Grouse L.H."/>
            <person name="Schuler G."/>
            <person name="Klein S.L."/>
            <person name="Old S."/>
            <person name="Rasooly R."/>
            <person name="Good P."/>
            <person name="Guyer M."/>
            <person name="Peck A.M."/>
            <person name="Derge J.G."/>
            <person name="Lipman D."/>
            <person name="Collins F.S."/>
            <person name="Jang W."/>
            <person name="Sherry S."/>
            <person name="Feolo M."/>
            <person name="Misquitta L."/>
            <person name="Lee E."/>
            <person name="Rotmistrovsky K."/>
            <person name="Greenhut S.F."/>
            <person name="Schaefer C.F."/>
            <person name="Buetow K."/>
            <person name="Bonner T.I."/>
            <person name="Haussler D."/>
            <person name="Kent J."/>
            <person name="Kiekhaus M."/>
            <person name="Furey T."/>
            <person name="Brent M."/>
            <person name="Prange C."/>
            <person name="Schreiber K."/>
            <person name="Shapiro N."/>
            <person name="Bhat N.K."/>
            <person name="Hopkins R.F."/>
            <person name="Hsie F."/>
            <person name="Driscoll T."/>
            <person name="Soares M.B."/>
            <person name="Casavant T.L."/>
            <person name="Scheetz T.E."/>
            <person name="Brown-stein M.J."/>
            <person name="Usdin T.B."/>
            <person name="Toshiyuki S."/>
            <person name="Carninci P."/>
            <person name="Piao Y."/>
            <person name="Dudekula D.B."/>
            <person name="Ko M.S."/>
            <person name="Kawakami K."/>
            <person name="Suzuki Y."/>
            <person name="Sugano S."/>
            <person name="Gruber C.E."/>
            <person name="Smith M.R."/>
            <person name="Simmons B."/>
            <person name="Moore T."/>
            <person name="Waterman R."/>
            <person name="Johnson S.L."/>
            <person name="Ruan Y."/>
            <person name="Wei C.L."/>
            <person name="Mathavan S."/>
            <person name="Gunaratne P.H."/>
            <person name="Wu J."/>
            <person name="Garcia A.M."/>
            <person name="Hulyk S.W."/>
            <person name="Fuh E."/>
            <person name="Yuan Y."/>
            <person name="Sneed A."/>
            <person name="Kowis C."/>
            <person name="Hodgson A."/>
            <person name="Muzny D.M."/>
            <person name="McPherson J."/>
            <person name="Gibbs R.A."/>
            <person name="Fahey J."/>
            <person name="Helton E."/>
            <person name="Ketteman M."/>
            <person name="Madan A."/>
            <person name="Rodrigues S."/>
            <person name="Sanchez A."/>
            <person name="Whiting M."/>
            <person name="Madari A."/>
            <person name="Young A.C."/>
            <person name="Wetherby K.D."/>
            <person name="Granite S.J."/>
            <person name="Kwong P.N."/>
            <person name="Brinkley C.P."/>
            <person name="Pearson R.L."/>
            <person name="Bouffard G.G."/>
            <person name="Blakesly R.W."/>
            <person name="Green E.D."/>
            <person name="Dickson M.C."/>
            <person name="Rodriguez A.C."/>
            <person name="Grimwood J."/>
            <person name="Schmutz J."/>
            <person name="Myers R.M."/>
            <person name="Butterfield Y.S."/>
            <person name="Griffith M."/>
            <person name="Griffith O.L."/>
            <person name="Krzywinski M.I."/>
            <person name="Liao N."/>
            <person name="Morin R."/>
            <person name="Morrin R."/>
            <person name="Palmquist D."/>
            <person name="Petrescu A.S."/>
            <person name="Skalska U."/>
            <person name="Smailus D.E."/>
            <person name="Stott J.M."/>
            <person name="Schnerch A."/>
            <person name="Schein J.E."/>
            <person name="Jones S.J."/>
            <person name="Holt R.A."/>
            <person name="Baross A."/>
            <person name="Marra M.A."/>
            <person name="Clifton S."/>
            <person name="Makowski K.A."/>
            <person name="Bosak S."/>
            <person name="Malek J."/>
        </authorList>
    </citation>
    <scope>NUCLEOTIDE SEQUENCE [LARGE SCALE MRNA]</scope>
    <source>
        <tissue evidence="3">Lung</tissue>
    </source>
</reference>
<dbReference type="IntAct" id="Q96BU6">
    <property type="interactions" value="1"/>
</dbReference>